<dbReference type="InterPro" id="IPR054583">
    <property type="entry name" value="Beta-prop_AUDH"/>
</dbReference>
<sequence length="686" mass="76228">MKLSPDDRVPGLVVSGLNSGKVQFLDNPKSKNPDQDDGSGATPWDVYDLHSFREPVSLIAADITGDGSMDLIVCHQYGPNMKECDMEGGWVSWLENPGRNKLDKNKEWVRRDIGHWPAMHRLRAGFFTQRFDGPNGLDSLLIASREGISRLFFEKGRWHAELLNISEPREPGQKPGYDAPASGDNWGSGAVDVGKVGDDPFAYIASMDPFHGTKVCVYTKTDRGLKCANWKRHVLDVYGTPTQTQKWGDGPGHYVVCGDFDGDGDDEFLVSLIGSLDRDEKGNASPVQGGFTPNKGIMYYKAINLEEGIFAKWRIANESSARIALGHFNGKKELDVASVSYNVKDYYEEPEPKVTLYTNNTALSPTASHDDSIKATLWDGEGLVYLAQPAAIKTPAAKPLIQVANYAISVEIYPPKHSIPTKKGEGVKVIYGSLTATRSDGKSTKRKPLGDKPFPALASTTSEEQALVADAVQGAIVLRMTQTGPELDWEDVRPDSEWKNASDVPVYTTFDLKESGLEMPQLEFTRVDQLWWGKDDKRFKGKEFYNMPGFHFRFLNSKVHIAHIQFWTAGTKVSAGAHNHADGYFNEIHITLSLGTKDGGMSMVKPEFENDAQDSDEAEELPDDKWIHVPQQPLFEHGSIWHRDPSGNARRGRNNVVSYPWHKWNAGSGENIDVWLALEFNPDLAL</sequence>
<comment type="caution">
    <text evidence="4">The sequence shown here is derived from an EMBL/GenBank/DDBJ whole genome shotgun (WGS) entry which is preliminary data.</text>
</comment>
<proteinExistence type="predicted"/>
<dbReference type="InterPro" id="IPR028994">
    <property type="entry name" value="Integrin_alpha_N"/>
</dbReference>
<feature type="domain" description="Aldos-2-ulose dehydratase beta-propeller" evidence="3">
    <location>
        <begin position="129"/>
        <end position="220"/>
    </location>
</feature>
<dbReference type="SUPFAM" id="SSF69318">
    <property type="entry name" value="Integrin alpha N-terminal domain"/>
    <property type="match status" value="1"/>
</dbReference>
<gene>
    <name evidence="4" type="ORF">SLS63_007097</name>
</gene>
<dbReference type="EMBL" id="JAKNSF020000038">
    <property type="protein sequence ID" value="KAK7727278.1"/>
    <property type="molecule type" value="Genomic_DNA"/>
</dbReference>
<evidence type="ECO:0000256" key="1">
    <source>
        <dbReference type="SAM" id="MobiDB-lite"/>
    </source>
</evidence>
<evidence type="ECO:0000259" key="3">
    <source>
        <dbReference type="Pfam" id="PF22301"/>
    </source>
</evidence>
<dbReference type="Pfam" id="PF22301">
    <property type="entry name" value="AUDH_beta_propeller"/>
    <property type="match status" value="1"/>
</dbReference>
<dbReference type="Proteomes" id="UP001430848">
    <property type="component" value="Unassembled WGS sequence"/>
</dbReference>
<keyword evidence="5" id="KW-1185">Reference proteome</keyword>
<protein>
    <recommendedName>
        <fullName evidence="6">Aldos-2-ulose dehydratase/isomerase (AUDH) Cupin domain-containing protein</fullName>
    </recommendedName>
</protein>
<feature type="domain" description="Aldos-2-ulose dehydratase/isomerase (AUDH) Cupin" evidence="2">
    <location>
        <begin position="372"/>
        <end position="681"/>
    </location>
</feature>
<accession>A0ABR1P5Z7</accession>
<dbReference type="Pfam" id="PF18637">
    <property type="entry name" value="AUDH_Cupin"/>
    <property type="match status" value="1"/>
</dbReference>
<dbReference type="InterPro" id="IPR040887">
    <property type="entry name" value="AUDH_Cupin"/>
</dbReference>
<evidence type="ECO:0000313" key="5">
    <source>
        <dbReference type="Proteomes" id="UP001430848"/>
    </source>
</evidence>
<evidence type="ECO:0000259" key="2">
    <source>
        <dbReference type="Pfam" id="PF18637"/>
    </source>
</evidence>
<evidence type="ECO:0008006" key="6">
    <source>
        <dbReference type="Google" id="ProtNLM"/>
    </source>
</evidence>
<feature type="region of interest" description="Disordered" evidence="1">
    <location>
        <begin position="23"/>
        <end position="42"/>
    </location>
</feature>
<name>A0ABR1P5Z7_DIAER</name>
<reference evidence="4 5" key="1">
    <citation type="submission" date="2024-02" db="EMBL/GenBank/DDBJ databases">
        <title>De novo assembly and annotation of 12 fungi associated with fruit tree decline syndrome in Ontario, Canada.</title>
        <authorList>
            <person name="Sulman M."/>
            <person name="Ellouze W."/>
            <person name="Ilyukhin E."/>
        </authorList>
    </citation>
    <scope>NUCLEOTIDE SEQUENCE [LARGE SCALE GENOMIC DNA]</scope>
    <source>
        <strain evidence="4 5">M169</strain>
    </source>
</reference>
<organism evidence="4 5">
    <name type="scientific">Diaporthe eres</name>
    <name type="common">Phomopsis oblonga</name>
    <dbReference type="NCBI Taxonomy" id="83184"/>
    <lineage>
        <taxon>Eukaryota</taxon>
        <taxon>Fungi</taxon>
        <taxon>Dikarya</taxon>
        <taxon>Ascomycota</taxon>
        <taxon>Pezizomycotina</taxon>
        <taxon>Sordariomycetes</taxon>
        <taxon>Sordariomycetidae</taxon>
        <taxon>Diaporthales</taxon>
        <taxon>Diaporthaceae</taxon>
        <taxon>Diaporthe</taxon>
        <taxon>Diaporthe eres species complex</taxon>
    </lineage>
</organism>
<dbReference type="Gene3D" id="2.60.120.990">
    <property type="match status" value="1"/>
</dbReference>
<evidence type="ECO:0000313" key="4">
    <source>
        <dbReference type="EMBL" id="KAK7727278.1"/>
    </source>
</evidence>